<organism evidence="1 2">
    <name type="scientific">Lacibacterium aquatile</name>
    <dbReference type="NCBI Taxonomy" id="1168082"/>
    <lineage>
        <taxon>Bacteria</taxon>
        <taxon>Pseudomonadati</taxon>
        <taxon>Pseudomonadota</taxon>
        <taxon>Alphaproteobacteria</taxon>
        <taxon>Rhodospirillales</taxon>
        <taxon>Rhodospirillaceae</taxon>
    </lineage>
</organism>
<dbReference type="SUPFAM" id="SSF141452">
    <property type="entry name" value="Hcp1-like"/>
    <property type="match status" value="1"/>
</dbReference>
<keyword evidence="2" id="KW-1185">Reference proteome</keyword>
<accession>A0ABW5DU92</accession>
<dbReference type="PANTHER" id="PTHR36152:SF1">
    <property type="entry name" value="UBIQUITIN-LIKE DOMAIN-CONTAINING PROTEIN"/>
    <property type="match status" value="1"/>
</dbReference>
<dbReference type="Proteomes" id="UP001597295">
    <property type="component" value="Unassembled WGS sequence"/>
</dbReference>
<dbReference type="RefSeq" id="WP_379877329.1">
    <property type="nucleotide sequence ID" value="NZ_JBHUIP010000013.1"/>
</dbReference>
<dbReference type="InterPro" id="IPR008514">
    <property type="entry name" value="T6SS_Hcp"/>
</dbReference>
<protein>
    <submittedName>
        <fullName evidence="1">Hcp family type VI secretion system effector</fullName>
    </submittedName>
</protein>
<comment type="caution">
    <text evidence="1">The sequence shown here is derived from an EMBL/GenBank/DDBJ whole genome shotgun (WGS) entry which is preliminary data.</text>
</comment>
<reference evidence="2" key="1">
    <citation type="journal article" date="2019" name="Int. J. Syst. Evol. Microbiol.">
        <title>The Global Catalogue of Microorganisms (GCM) 10K type strain sequencing project: providing services to taxonomists for standard genome sequencing and annotation.</title>
        <authorList>
            <consortium name="The Broad Institute Genomics Platform"/>
            <consortium name="The Broad Institute Genome Sequencing Center for Infectious Disease"/>
            <person name="Wu L."/>
            <person name="Ma J."/>
        </authorList>
    </citation>
    <scope>NUCLEOTIDE SEQUENCE [LARGE SCALE GENOMIC DNA]</scope>
    <source>
        <strain evidence="2">CGMCC 1.19062</strain>
    </source>
</reference>
<sequence length="166" mass="17604">MPDILLDLGDGYDGESQISEFEGKIICDSFSFGATQPSDMSRNKSRTVGTVNVSSVSLSRQVDNSSVHILNALFTGKSIETATVHFLKAASIDGEGQEEFLTVTLTNPLIESYNVSGSNGGYMSEQLSLTFTDISFDYKIQGETGGMEGGNVNATYDVMTGVASAA</sequence>
<dbReference type="PANTHER" id="PTHR36152">
    <property type="entry name" value="CYTOPLASMIC PROTEIN-RELATED"/>
    <property type="match status" value="1"/>
</dbReference>
<name>A0ABW5DU92_9PROT</name>
<dbReference type="Gene3D" id="2.30.110.20">
    <property type="entry name" value="Hcp1-like"/>
    <property type="match status" value="1"/>
</dbReference>
<evidence type="ECO:0000313" key="2">
    <source>
        <dbReference type="Proteomes" id="UP001597295"/>
    </source>
</evidence>
<dbReference type="InterPro" id="IPR036624">
    <property type="entry name" value="Hcp1-lik_sf"/>
</dbReference>
<evidence type="ECO:0000313" key="1">
    <source>
        <dbReference type="EMBL" id="MFD2264258.1"/>
    </source>
</evidence>
<dbReference type="InterPro" id="IPR053165">
    <property type="entry name" value="HSI-I_assembly_Hcp1"/>
</dbReference>
<gene>
    <name evidence="1" type="ORF">ACFSM5_15250</name>
</gene>
<dbReference type="Pfam" id="PF05638">
    <property type="entry name" value="T6SS_HCP"/>
    <property type="match status" value="1"/>
</dbReference>
<proteinExistence type="predicted"/>
<dbReference type="EMBL" id="JBHUIP010000013">
    <property type="protein sequence ID" value="MFD2264258.1"/>
    <property type="molecule type" value="Genomic_DNA"/>
</dbReference>